<name>A0ABD5CC16_9BURK</name>
<dbReference type="EC" id="2.4.1.-" evidence="7"/>
<keyword evidence="7" id="KW-0436">Ligase</keyword>
<dbReference type="EMBL" id="JAVIZN010000002">
    <property type="protein sequence ID" value="MDR6202190.1"/>
    <property type="molecule type" value="Genomic_DNA"/>
</dbReference>
<feature type="transmembrane region" description="Helical" evidence="5">
    <location>
        <begin position="372"/>
        <end position="395"/>
    </location>
</feature>
<dbReference type="PANTHER" id="PTHR37422:SF13">
    <property type="entry name" value="LIPOPOLYSACCHARIDE BIOSYNTHESIS PROTEIN PA4999-RELATED"/>
    <property type="match status" value="1"/>
</dbReference>
<sequence>MDTAHNQQVACKCRPAIAISARDEKRMNMKAMLSEKSLRPQTESYQLFLARTFALVTLCAVPISTAGVNLCSGLVLLFALLSPEVWRACGKIRTSPTSIVALILFVALALSMAYTSASNDEAFNFLLKYRKLLLLPMLFLVFYGSDRSKWCRVAIWALFSALTLTMLLTYTNFFGWTAIGPLHGNDPITKPWVFKDHISAGLMMAFLAYLSMALATASPKGIGQWLLRLVALLALVNVLFVLQGRTGQVVAIAYMAVYVVVQLMKFKHQGKRTRWITTAASVMLCMCLVVYSFTAKNSRLAETQQEITQFEVYNKNTSMGVRLEFYQRSLELILHRPIAGYGVGSVRTEFERLAKNSSGGRAAMASNPHNEFFLMGVQLGMVGVALFAWLLIAIARESLRLDTLARTVVYGYLFAFVIGCFANSLLLNFTEGNLFIFLIGILLASGPRREDTNGPAEETLTAAD</sequence>
<reference evidence="7 8" key="1">
    <citation type="submission" date="2023-08" db="EMBL/GenBank/DDBJ databases">
        <title>Genome sequencing of plant associated microbes to promote plant fitness in Sorghum bicolor and Oryza sativa.</title>
        <authorList>
            <person name="Coleman-Derr D."/>
        </authorList>
    </citation>
    <scope>NUCLEOTIDE SEQUENCE [LARGE SCALE GENOMIC DNA]</scope>
    <source>
        <strain evidence="7 8">SLBN-33</strain>
    </source>
</reference>
<feature type="transmembrane region" description="Helical" evidence="5">
    <location>
        <begin position="129"/>
        <end position="146"/>
    </location>
</feature>
<dbReference type="Proteomes" id="UP001245184">
    <property type="component" value="Unassembled WGS sequence"/>
</dbReference>
<gene>
    <name evidence="7" type="ORF">QF025_000910</name>
</gene>
<feature type="domain" description="O-antigen ligase-related" evidence="6">
    <location>
        <begin position="231"/>
        <end position="388"/>
    </location>
</feature>
<feature type="transmembrane region" description="Helical" evidence="5">
    <location>
        <begin position="407"/>
        <end position="426"/>
    </location>
</feature>
<feature type="transmembrane region" description="Helical" evidence="5">
    <location>
        <begin position="225"/>
        <end position="242"/>
    </location>
</feature>
<proteinExistence type="predicted"/>
<keyword evidence="7" id="KW-0808">Transferase</keyword>
<dbReference type="Pfam" id="PF04932">
    <property type="entry name" value="Wzy_C"/>
    <property type="match status" value="1"/>
</dbReference>
<dbReference type="InterPro" id="IPR051533">
    <property type="entry name" value="WaaL-like"/>
</dbReference>
<feature type="transmembrane region" description="Helical" evidence="5">
    <location>
        <begin position="198"/>
        <end position="218"/>
    </location>
</feature>
<evidence type="ECO:0000313" key="7">
    <source>
        <dbReference type="EMBL" id="MDR6202190.1"/>
    </source>
</evidence>
<feature type="transmembrane region" description="Helical" evidence="5">
    <location>
        <begin position="248"/>
        <end position="264"/>
    </location>
</feature>
<evidence type="ECO:0000256" key="1">
    <source>
        <dbReference type="ARBA" id="ARBA00004141"/>
    </source>
</evidence>
<comment type="subcellular location">
    <subcellularLocation>
        <location evidence="1">Membrane</location>
        <topology evidence="1">Multi-pass membrane protein</topology>
    </subcellularLocation>
</comment>
<keyword evidence="2 5" id="KW-0812">Transmembrane</keyword>
<evidence type="ECO:0000256" key="4">
    <source>
        <dbReference type="ARBA" id="ARBA00023136"/>
    </source>
</evidence>
<evidence type="ECO:0000313" key="8">
    <source>
        <dbReference type="Proteomes" id="UP001245184"/>
    </source>
</evidence>
<protein>
    <submittedName>
        <fullName evidence="7">O-antigen ligase</fullName>
        <ecNumber evidence="7">2.4.1.-</ecNumber>
    </submittedName>
</protein>
<evidence type="ECO:0000256" key="3">
    <source>
        <dbReference type="ARBA" id="ARBA00022989"/>
    </source>
</evidence>
<evidence type="ECO:0000256" key="5">
    <source>
        <dbReference type="SAM" id="Phobius"/>
    </source>
</evidence>
<feature type="transmembrane region" description="Helical" evidence="5">
    <location>
        <begin position="53"/>
        <end position="78"/>
    </location>
</feature>
<dbReference type="GO" id="GO:0016874">
    <property type="term" value="F:ligase activity"/>
    <property type="evidence" value="ECO:0007669"/>
    <property type="project" value="UniProtKB-KW"/>
</dbReference>
<dbReference type="AlphaFoldDB" id="A0ABD5CC16"/>
<dbReference type="GO" id="GO:0016757">
    <property type="term" value="F:glycosyltransferase activity"/>
    <property type="evidence" value="ECO:0007669"/>
    <property type="project" value="UniProtKB-KW"/>
</dbReference>
<accession>A0ABD5CC16</accession>
<feature type="transmembrane region" description="Helical" evidence="5">
    <location>
        <begin position="153"/>
        <end position="178"/>
    </location>
</feature>
<dbReference type="GO" id="GO:0016020">
    <property type="term" value="C:membrane"/>
    <property type="evidence" value="ECO:0007669"/>
    <property type="project" value="UniProtKB-SubCell"/>
</dbReference>
<dbReference type="PANTHER" id="PTHR37422">
    <property type="entry name" value="TEICHURONIC ACID BIOSYNTHESIS PROTEIN TUAE"/>
    <property type="match status" value="1"/>
</dbReference>
<evidence type="ECO:0000259" key="6">
    <source>
        <dbReference type="Pfam" id="PF04932"/>
    </source>
</evidence>
<feature type="transmembrane region" description="Helical" evidence="5">
    <location>
        <begin position="99"/>
        <end position="117"/>
    </location>
</feature>
<keyword evidence="4 5" id="KW-0472">Membrane</keyword>
<keyword evidence="3 5" id="KW-1133">Transmembrane helix</keyword>
<comment type="caution">
    <text evidence="7">The sequence shown here is derived from an EMBL/GenBank/DDBJ whole genome shotgun (WGS) entry which is preliminary data.</text>
</comment>
<dbReference type="InterPro" id="IPR007016">
    <property type="entry name" value="O-antigen_ligase-rel_domated"/>
</dbReference>
<feature type="transmembrane region" description="Helical" evidence="5">
    <location>
        <begin position="276"/>
        <end position="294"/>
    </location>
</feature>
<evidence type="ECO:0000256" key="2">
    <source>
        <dbReference type="ARBA" id="ARBA00022692"/>
    </source>
</evidence>
<organism evidence="7 8">
    <name type="scientific">Paraburkholderia graminis</name>
    <dbReference type="NCBI Taxonomy" id="60548"/>
    <lineage>
        <taxon>Bacteria</taxon>
        <taxon>Pseudomonadati</taxon>
        <taxon>Pseudomonadota</taxon>
        <taxon>Betaproteobacteria</taxon>
        <taxon>Burkholderiales</taxon>
        <taxon>Burkholderiaceae</taxon>
        <taxon>Paraburkholderia</taxon>
    </lineage>
</organism>
<keyword evidence="7" id="KW-0328">Glycosyltransferase</keyword>